<feature type="domain" description="Histidine kinase" evidence="7">
    <location>
        <begin position="255"/>
        <end position="471"/>
    </location>
</feature>
<keyword evidence="9" id="KW-1185">Reference proteome</keyword>
<keyword evidence="6" id="KW-0812">Transmembrane</keyword>
<evidence type="ECO:0000256" key="6">
    <source>
        <dbReference type="SAM" id="Phobius"/>
    </source>
</evidence>
<dbReference type="InterPro" id="IPR005467">
    <property type="entry name" value="His_kinase_dom"/>
</dbReference>
<dbReference type="Pfam" id="PF02518">
    <property type="entry name" value="HATPase_c"/>
    <property type="match status" value="1"/>
</dbReference>
<dbReference type="SMART" id="SM00388">
    <property type="entry name" value="HisKA"/>
    <property type="match status" value="1"/>
</dbReference>
<evidence type="ECO:0000259" key="7">
    <source>
        <dbReference type="PROSITE" id="PS50109"/>
    </source>
</evidence>
<evidence type="ECO:0000313" key="8">
    <source>
        <dbReference type="EMBL" id="SNS57853.1"/>
    </source>
</evidence>
<dbReference type="SMART" id="SM00387">
    <property type="entry name" value="HATPase_c"/>
    <property type="match status" value="1"/>
</dbReference>
<comment type="catalytic activity">
    <reaction evidence="1">
        <text>ATP + protein L-histidine = ADP + protein N-phospho-L-histidine.</text>
        <dbReference type="EC" id="2.7.13.3"/>
    </reaction>
</comment>
<evidence type="ECO:0000256" key="4">
    <source>
        <dbReference type="ARBA" id="ARBA00022679"/>
    </source>
</evidence>
<dbReference type="InterPro" id="IPR004358">
    <property type="entry name" value="Sig_transdc_His_kin-like_C"/>
</dbReference>
<reference evidence="8 9" key="1">
    <citation type="submission" date="2017-06" db="EMBL/GenBank/DDBJ databases">
        <authorList>
            <person name="Kim H.J."/>
            <person name="Triplett B.A."/>
        </authorList>
    </citation>
    <scope>NUCLEOTIDE SEQUENCE [LARGE SCALE GENOMIC DNA]</scope>
    <source>
        <strain evidence="8 9">U15</strain>
    </source>
</reference>
<dbReference type="InterPro" id="IPR003661">
    <property type="entry name" value="HisK_dim/P_dom"/>
</dbReference>
<dbReference type="InterPro" id="IPR003594">
    <property type="entry name" value="HATPase_dom"/>
</dbReference>
<dbReference type="GO" id="GO:0000155">
    <property type="term" value="F:phosphorelay sensor kinase activity"/>
    <property type="evidence" value="ECO:0007669"/>
    <property type="project" value="InterPro"/>
</dbReference>
<dbReference type="Gene3D" id="1.10.287.130">
    <property type="match status" value="1"/>
</dbReference>
<dbReference type="RefSeq" id="WP_089398868.1">
    <property type="nucleotide sequence ID" value="NZ_FZOT01000004.1"/>
</dbReference>
<proteinExistence type="predicted"/>
<dbReference type="Pfam" id="PF05227">
    <property type="entry name" value="CHASE3"/>
    <property type="match status" value="1"/>
</dbReference>
<dbReference type="InterPro" id="IPR036097">
    <property type="entry name" value="HisK_dim/P_sf"/>
</dbReference>
<keyword evidence="6" id="KW-0472">Membrane</keyword>
<dbReference type="InterPro" id="IPR007891">
    <property type="entry name" value="CHASE3"/>
</dbReference>
<dbReference type="Gene3D" id="3.30.565.10">
    <property type="entry name" value="Histidine kinase-like ATPase, C-terminal domain"/>
    <property type="match status" value="1"/>
</dbReference>
<dbReference type="AlphaFoldDB" id="A0A239FNP1"/>
<feature type="transmembrane region" description="Helical" evidence="6">
    <location>
        <begin position="9"/>
        <end position="30"/>
    </location>
</feature>
<dbReference type="InterPro" id="IPR050351">
    <property type="entry name" value="BphY/WalK/GraS-like"/>
</dbReference>
<dbReference type="OrthoDB" id="9808408at2"/>
<dbReference type="PANTHER" id="PTHR42878">
    <property type="entry name" value="TWO-COMPONENT HISTIDINE KINASE"/>
    <property type="match status" value="1"/>
</dbReference>
<dbReference type="GO" id="GO:0030295">
    <property type="term" value="F:protein kinase activator activity"/>
    <property type="evidence" value="ECO:0007669"/>
    <property type="project" value="TreeGrafter"/>
</dbReference>
<keyword evidence="4" id="KW-0808">Transferase</keyword>
<dbReference type="EMBL" id="FZOT01000004">
    <property type="protein sequence ID" value="SNS57853.1"/>
    <property type="molecule type" value="Genomic_DNA"/>
</dbReference>
<evidence type="ECO:0000256" key="2">
    <source>
        <dbReference type="ARBA" id="ARBA00012438"/>
    </source>
</evidence>
<dbReference type="SUPFAM" id="SSF55874">
    <property type="entry name" value="ATPase domain of HSP90 chaperone/DNA topoisomerase II/histidine kinase"/>
    <property type="match status" value="1"/>
</dbReference>
<name>A0A239FNP1_9BURK</name>
<dbReference type="CDD" id="cd19410">
    <property type="entry name" value="HK9-like_sensor"/>
    <property type="match status" value="1"/>
</dbReference>
<dbReference type="EC" id="2.7.13.3" evidence="2"/>
<dbReference type="InterPro" id="IPR036890">
    <property type="entry name" value="HATPase_C_sf"/>
</dbReference>
<evidence type="ECO:0000313" key="9">
    <source>
        <dbReference type="Proteomes" id="UP000198284"/>
    </source>
</evidence>
<evidence type="ECO:0000256" key="1">
    <source>
        <dbReference type="ARBA" id="ARBA00000085"/>
    </source>
</evidence>
<dbReference type="GO" id="GO:0007234">
    <property type="term" value="P:osmosensory signaling via phosphorelay pathway"/>
    <property type="evidence" value="ECO:0007669"/>
    <property type="project" value="TreeGrafter"/>
</dbReference>
<dbReference type="PRINTS" id="PR00344">
    <property type="entry name" value="BCTRLSENSOR"/>
</dbReference>
<dbReference type="SUPFAM" id="SSF47384">
    <property type="entry name" value="Homodimeric domain of signal transducing histidine kinase"/>
    <property type="match status" value="1"/>
</dbReference>
<sequence>MSNKDQRLAIYFFVAIVVFAMTAGFGYRAVDTLVENQRSQVAARLTAIELQTLLGLAVQAETGQRGFVITGREEYLEPYADAKDRLPRSLLALRKNLAGNPSQLARIDAVEKLQAQKFAELDLSILTRRASGFEAAQKIVLSDQGRRLMEEMRANVRAMEQVEVSQLNQRIVRSAQSAEAAFATIAVAGAINVGLLVFLMLAVRADARAREQSARQVAALNQSLEQRVLDRTQELGQANAKLQDANHSLEAFSYTVAHDLRAPLRGVQGFAEAVLEDYADRLDITGQDYLRRICRAAQRMEGLIEDLLAYSRLARSDLPLEKVPLEQAVNEALGHLQAPITESRARIQVADGLPMVVGNWAACVQVLQNLLSNAIKFRQGDAVPEVRIAAEIRNGAEARVWVCDNGIGIPAQHQERIFAPFERLHSLEEYSGTGIGLAIVAKAVSRMKGACGVESEPGGGSRFWFDLPLAT</sequence>
<evidence type="ECO:0000256" key="3">
    <source>
        <dbReference type="ARBA" id="ARBA00022553"/>
    </source>
</evidence>
<dbReference type="Pfam" id="PF00512">
    <property type="entry name" value="HisKA"/>
    <property type="match status" value="1"/>
</dbReference>
<protein>
    <recommendedName>
        <fullName evidence="2">histidine kinase</fullName>
        <ecNumber evidence="2">2.7.13.3</ecNumber>
    </recommendedName>
</protein>
<keyword evidence="3" id="KW-0597">Phosphoprotein</keyword>
<dbReference type="GO" id="GO:0000156">
    <property type="term" value="F:phosphorelay response regulator activity"/>
    <property type="evidence" value="ECO:0007669"/>
    <property type="project" value="TreeGrafter"/>
</dbReference>
<dbReference type="PANTHER" id="PTHR42878:SF15">
    <property type="entry name" value="BACTERIOPHYTOCHROME"/>
    <property type="match status" value="1"/>
</dbReference>
<feature type="transmembrane region" description="Helical" evidence="6">
    <location>
        <begin position="180"/>
        <end position="203"/>
    </location>
</feature>
<evidence type="ECO:0000256" key="5">
    <source>
        <dbReference type="ARBA" id="ARBA00022777"/>
    </source>
</evidence>
<dbReference type="CDD" id="cd00082">
    <property type="entry name" value="HisKA"/>
    <property type="match status" value="1"/>
</dbReference>
<keyword evidence="5 8" id="KW-0418">Kinase</keyword>
<dbReference type="PROSITE" id="PS50109">
    <property type="entry name" value="HIS_KIN"/>
    <property type="match status" value="1"/>
</dbReference>
<dbReference type="Proteomes" id="UP000198284">
    <property type="component" value="Unassembled WGS sequence"/>
</dbReference>
<keyword evidence="6" id="KW-1133">Transmembrane helix</keyword>
<accession>A0A239FNP1</accession>
<gene>
    <name evidence="8" type="ORF">SAMN06265795_1042</name>
</gene>
<organism evidence="8 9">
    <name type="scientific">Noviherbaspirillum humi</name>
    <dbReference type="NCBI Taxonomy" id="1688639"/>
    <lineage>
        <taxon>Bacteria</taxon>
        <taxon>Pseudomonadati</taxon>
        <taxon>Pseudomonadota</taxon>
        <taxon>Betaproteobacteria</taxon>
        <taxon>Burkholderiales</taxon>
        <taxon>Oxalobacteraceae</taxon>
        <taxon>Noviherbaspirillum</taxon>
    </lineage>
</organism>